<dbReference type="eggNOG" id="COG1289">
    <property type="taxonomic scope" value="Bacteria"/>
</dbReference>
<evidence type="ECO:0000313" key="10">
    <source>
        <dbReference type="EMBL" id="OOH96040.1"/>
    </source>
</evidence>
<dbReference type="OrthoDB" id="8670769at2"/>
<feature type="transmembrane region" description="Helical" evidence="7">
    <location>
        <begin position="495"/>
        <end position="511"/>
    </location>
</feature>
<dbReference type="GO" id="GO:0005886">
    <property type="term" value="C:plasma membrane"/>
    <property type="evidence" value="ECO:0007669"/>
    <property type="project" value="UniProtKB-SubCell"/>
</dbReference>
<feature type="transmembrane region" description="Helical" evidence="7">
    <location>
        <begin position="523"/>
        <end position="541"/>
    </location>
</feature>
<comment type="subcellular location">
    <subcellularLocation>
        <location evidence="1">Cell membrane</location>
        <topology evidence="1">Multi-pass membrane protein</topology>
    </subcellularLocation>
</comment>
<feature type="transmembrane region" description="Helical" evidence="7">
    <location>
        <begin position="20"/>
        <end position="45"/>
    </location>
</feature>
<dbReference type="Pfam" id="PF12805">
    <property type="entry name" value="FUSC-like"/>
    <property type="match status" value="1"/>
</dbReference>
<keyword evidence="4 7" id="KW-1133">Transmembrane helix</keyword>
<feature type="transmembrane region" description="Helical" evidence="7">
    <location>
        <begin position="66"/>
        <end position="84"/>
    </location>
</feature>
<proteinExistence type="inferred from homology"/>
<evidence type="ECO:0000256" key="5">
    <source>
        <dbReference type="ARBA" id="ARBA00023136"/>
    </source>
</evidence>
<evidence type="ECO:0000259" key="9">
    <source>
        <dbReference type="Pfam" id="PF13515"/>
    </source>
</evidence>
<keyword evidence="5 7" id="KW-0472">Membrane</keyword>
<evidence type="ECO:0000256" key="6">
    <source>
        <dbReference type="ARBA" id="ARBA00043993"/>
    </source>
</evidence>
<dbReference type="PANTHER" id="PTHR30509">
    <property type="entry name" value="P-HYDROXYBENZOIC ACID EFFLUX PUMP SUBUNIT-RELATED"/>
    <property type="match status" value="1"/>
</dbReference>
<dbReference type="AlphaFoldDB" id="A0A1V3U1T5"/>
<accession>A0A1V3U1T5</accession>
<comment type="caution">
    <text evidence="10">The sequence shown here is derived from an EMBL/GenBank/DDBJ whole genome shotgun (WGS) entry which is preliminary data.</text>
</comment>
<dbReference type="PANTHER" id="PTHR30509:SF8">
    <property type="entry name" value="INNER MEMBRANE PROTEIN YCCS"/>
    <property type="match status" value="1"/>
</dbReference>
<sequence>MNRIAELKKFITSQYIFYGLRMTFAVVVPCIIMAYYGILAEYFAFPLGTMLMTNMDQPGPYVRRRNTFIIGILCFFIVSLAIGLSYQYPVIVAAEIILFGMFFSLIGIYGTRLSAMGSLTLVVFAILIDGHFGGGKVLQTSVTLTLGGLWAFLLFFILSKIQPYILVKQILGENFIELGNFIRIKAKFYQSKPDFHVVFHEMMSSQIKLKEHHEDLREILFTTRTYVNESTTTSRIIMLMFLESIDLFEQILTSQQDYKTMHEKFDDKNILPYFHRYIELISSELINIGISVQSNQKAFPIVNLDKELLKCYQQYYDLRNAEMNHENFQDYMMLRQILMNLSEITKKVKTIYRASGYDEKLAKSLSFGLDFEKFAPKTEKINLKLIKFNLSLKSAHFRHALRITIALLIGYIVSLVTFVQIGHSYWILITILAIQKPAFSITKSRNLLRLGGTLAGAVVSFAILYYIHNTTALFIILLVSMTLCYAFLKQKYMTAIFFMTIYVFMSFNFLSPGNSQVIFFDRIIDTLIGGSISFLVSYFVFPVWERTQNRPYVIDAINGNKEYFKIVCEMMTDKSVNATQEFKGKRKDAIIALANLSDNFQRMLSDPKFQQHLRMKRIHQFVNTSHLLTAYIASLSLYAQKNDPFEEVDVKNWRKKIMLEFTKMQLLLGVEGVSEESLKEYEDYREPSDKIETLLEKRRREILEREIPYISNPDKISRLTELKSIHELFALINNVTEEQVKVIERFLHQGNQDSTTIEKKKSSNLFSWAQK</sequence>
<feature type="transmembrane region" description="Helical" evidence="7">
    <location>
        <begin position="115"/>
        <end position="132"/>
    </location>
</feature>
<evidence type="ECO:0000313" key="11">
    <source>
        <dbReference type="Proteomes" id="UP000188947"/>
    </source>
</evidence>
<evidence type="ECO:0000256" key="7">
    <source>
        <dbReference type="SAM" id="Phobius"/>
    </source>
</evidence>
<evidence type="ECO:0000256" key="4">
    <source>
        <dbReference type="ARBA" id="ARBA00022989"/>
    </source>
</evidence>
<feature type="domain" description="Integral membrane protein YccS N-terminal" evidence="8">
    <location>
        <begin position="69"/>
        <end position="347"/>
    </location>
</feature>
<dbReference type="InterPro" id="IPR032692">
    <property type="entry name" value="YccS_N"/>
</dbReference>
<feature type="transmembrane region" description="Helical" evidence="7">
    <location>
        <begin position="90"/>
        <end position="108"/>
    </location>
</feature>
<dbReference type="Proteomes" id="UP000188947">
    <property type="component" value="Unassembled WGS sequence"/>
</dbReference>
<dbReference type="RefSeq" id="WP_069214677.1">
    <property type="nucleotide sequence ID" value="NZ_CP016378.1"/>
</dbReference>
<reference evidence="10 11" key="1">
    <citation type="submission" date="2016-11" db="EMBL/GenBank/DDBJ databases">
        <title>Genome sequence and comparative genomic analysis of clinical strain Elizabethkingia meningoseptica 61421 PRCM.</title>
        <authorList>
            <person name="Wang M."/>
            <person name="Hu S."/>
            <person name="Cao L."/>
            <person name="Jiang T."/>
            <person name="Zhou Y."/>
            <person name="Ming D."/>
        </authorList>
    </citation>
    <scope>NUCLEOTIDE SEQUENCE [LARGE SCALE GENOMIC DNA]</scope>
    <source>
        <strain evidence="10 11">61421 PRCM</strain>
    </source>
</reference>
<evidence type="ECO:0000259" key="8">
    <source>
        <dbReference type="Pfam" id="PF12805"/>
    </source>
</evidence>
<evidence type="ECO:0000256" key="3">
    <source>
        <dbReference type="ARBA" id="ARBA00022692"/>
    </source>
</evidence>
<dbReference type="STRING" id="238.BBD35_15410"/>
<organism evidence="10 11">
    <name type="scientific">Elizabethkingia meningoseptica</name>
    <name type="common">Chryseobacterium meningosepticum</name>
    <dbReference type="NCBI Taxonomy" id="238"/>
    <lineage>
        <taxon>Bacteria</taxon>
        <taxon>Pseudomonadati</taxon>
        <taxon>Bacteroidota</taxon>
        <taxon>Flavobacteriia</taxon>
        <taxon>Flavobacteriales</taxon>
        <taxon>Weeksellaceae</taxon>
        <taxon>Elizabethkingia</taxon>
    </lineage>
</organism>
<keyword evidence="2" id="KW-1003">Cell membrane</keyword>
<keyword evidence="3 7" id="KW-0812">Transmembrane</keyword>
<dbReference type="EMBL" id="MPOG01000008">
    <property type="protein sequence ID" value="OOH96040.1"/>
    <property type="molecule type" value="Genomic_DNA"/>
</dbReference>
<name>A0A1V3U1T5_ELIME</name>
<dbReference type="InterPro" id="IPR049453">
    <property type="entry name" value="Memb_transporter_dom"/>
</dbReference>
<protein>
    <submittedName>
        <fullName evidence="10">FUSC family protein</fullName>
    </submittedName>
</protein>
<gene>
    <name evidence="10" type="ORF">BMF97_06700</name>
</gene>
<dbReference type="Pfam" id="PF13515">
    <property type="entry name" value="FUSC_2"/>
    <property type="match status" value="1"/>
</dbReference>
<evidence type="ECO:0000256" key="2">
    <source>
        <dbReference type="ARBA" id="ARBA00022475"/>
    </source>
</evidence>
<feature type="transmembrane region" description="Helical" evidence="7">
    <location>
        <begin position="447"/>
        <end position="466"/>
    </location>
</feature>
<evidence type="ECO:0000256" key="1">
    <source>
        <dbReference type="ARBA" id="ARBA00004651"/>
    </source>
</evidence>
<feature type="domain" description="Integral membrane bound transporter" evidence="9">
    <location>
        <begin position="414"/>
        <end position="536"/>
    </location>
</feature>
<feature type="transmembrane region" description="Helical" evidence="7">
    <location>
        <begin position="400"/>
        <end position="419"/>
    </location>
</feature>
<feature type="transmembrane region" description="Helical" evidence="7">
    <location>
        <begin position="138"/>
        <end position="158"/>
    </location>
</feature>
<keyword evidence="11" id="KW-1185">Reference proteome</keyword>
<feature type="transmembrane region" description="Helical" evidence="7">
    <location>
        <begin position="472"/>
        <end position="488"/>
    </location>
</feature>
<comment type="similarity">
    <text evidence="6">Belongs to the YccS/YhfK family.</text>
</comment>